<keyword evidence="3 11" id="KW-0813">Transport</keyword>
<keyword evidence="6" id="KW-0999">Mitochondrion inner membrane</keyword>
<sequence length="465" mass="49408">MARLPAAKHSPPVCETDEASGHGQTATAEQQRSQGSSALHADRLTSSSLDKGKAREVDDTHTSAKGKRALDKQSLDYVLRSGVAGGVAGCVAKTAIAPLDRVKILFQAQNPEFQKYSGKWTGVFTAAGSIVRDQGPTALFQGHSATLLRIFPYAAIKYMAYDRMHFLLMPTPEQETSARLFLAGSTSGVLSVFLTYPLELIRVRLAFETKRKKSSGSLMRIVRKIYTEGSTEAPFSGDARRRAGRPGAAVTSSSAAAGAANVAAGTSAHAAASAGLTTSAVQSRAIAAGATAASPVPPAPPTPTVKAGAAMLARMPLLKFYRGFSVTVLGMVPYAGTSFLVFGRCKTLLQGAFPQESPNESSSLRARRKWWWPSKTMVDLSAGALAGAISQTAAYPFEVIRRRQQVGGIIRPGAMLGMGETALWIWKTSGWRGFYVGLSIGFLKVVPMTSISFATWLSIKRLMGI</sequence>
<evidence type="ECO:0000256" key="13">
    <source>
        <dbReference type="SAM" id="Phobius"/>
    </source>
</evidence>
<dbReference type="InterPro" id="IPR023395">
    <property type="entry name" value="MCP_dom_sf"/>
</dbReference>
<organism evidence="14 15">
    <name type="scientific">Ceraceosorus guamensis</name>
    <dbReference type="NCBI Taxonomy" id="1522189"/>
    <lineage>
        <taxon>Eukaryota</taxon>
        <taxon>Fungi</taxon>
        <taxon>Dikarya</taxon>
        <taxon>Basidiomycota</taxon>
        <taxon>Ustilaginomycotina</taxon>
        <taxon>Exobasidiomycetes</taxon>
        <taxon>Ceraceosorales</taxon>
        <taxon>Ceraceosoraceae</taxon>
        <taxon>Ceraceosorus</taxon>
    </lineage>
</organism>
<feature type="transmembrane region" description="Helical" evidence="13">
    <location>
        <begin position="433"/>
        <end position="459"/>
    </location>
</feature>
<evidence type="ECO:0000256" key="1">
    <source>
        <dbReference type="ARBA" id="ARBA00004448"/>
    </source>
</evidence>
<gene>
    <name evidence="14" type="ORF">IE81DRAFT_320752</name>
</gene>
<evidence type="ECO:0000256" key="4">
    <source>
        <dbReference type="ARBA" id="ARBA00022692"/>
    </source>
</evidence>
<dbReference type="PRINTS" id="PR00928">
    <property type="entry name" value="GRAVESDC"/>
</dbReference>
<feature type="compositionally biased region" description="Basic and acidic residues" evidence="12">
    <location>
        <begin position="50"/>
        <end position="66"/>
    </location>
</feature>
<reference evidence="14 15" key="1">
    <citation type="journal article" date="2018" name="Mol. Biol. Evol.">
        <title>Broad Genomic Sampling Reveals a Smut Pathogenic Ancestry of the Fungal Clade Ustilaginomycotina.</title>
        <authorList>
            <person name="Kijpornyongpan T."/>
            <person name="Mondo S.J."/>
            <person name="Barry K."/>
            <person name="Sandor L."/>
            <person name="Lee J."/>
            <person name="Lipzen A."/>
            <person name="Pangilinan J."/>
            <person name="LaButti K."/>
            <person name="Hainaut M."/>
            <person name="Henrissat B."/>
            <person name="Grigoriev I.V."/>
            <person name="Spatafora J.W."/>
            <person name="Aime M.C."/>
        </authorList>
    </citation>
    <scope>NUCLEOTIDE SEQUENCE [LARGE SCALE GENOMIC DNA]</scope>
    <source>
        <strain evidence="14 15">MCA 4658</strain>
    </source>
</reference>
<keyword evidence="5" id="KW-0677">Repeat</keyword>
<dbReference type="RefSeq" id="XP_025372300.1">
    <property type="nucleotide sequence ID" value="XM_025513126.1"/>
</dbReference>
<dbReference type="GeneID" id="37034996"/>
<evidence type="ECO:0000256" key="6">
    <source>
        <dbReference type="ARBA" id="ARBA00022792"/>
    </source>
</evidence>
<dbReference type="GO" id="GO:0005743">
    <property type="term" value="C:mitochondrial inner membrane"/>
    <property type="evidence" value="ECO:0007669"/>
    <property type="project" value="UniProtKB-SubCell"/>
</dbReference>
<evidence type="ECO:0000313" key="15">
    <source>
        <dbReference type="Proteomes" id="UP000245783"/>
    </source>
</evidence>
<feature type="compositionally biased region" description="Polar residues" evidence="12">
    <location>
        <begin position="22"/>
        <end position="37"/>
    </location>
</feature>
<dbReference type="InterPro" id="IPR002067">
    <property type="entry name" value="MCP"/>
</dbReference>
<keyword evidence="7 13" id="KW-1133">Transmembrane helix</keyword>
<dbReference type="Gene3D" id="1.50.40.10">
    <property type="entry name" value="Mitochondrial carrier domain"/>
    <property type="match status" value="2"/>
</dbReference>
<keyword evidence="8" id="KW-0496">Mitochondrion</keyword>
<dbReference type="AlphaFoldDB" id="A0A316W5B9"/>
<dbReference type="InterPro" id="IPR018108">
    <property type="entry name" value="MCP_transmembrane"/>
</dbReference>
<dbReference type="STRING" id="1522189.A0A316W5B9"/>
<dbReference type="PRINTS" id="PR00926">
    <property type="entry name" value="MITOCARRIER"/>
</dbReference>
<dbReference type="EMBL" id="KZ819357">
    <property type="protein sequence ID" value="PWN45140.1"/>
    <property type="molecule type" value="Genomic_DNA"/>
</dbReference>
<dbReference type="FunCoup" id="A0A316W5B9">
    <property type="interactions" value="90"/>
</dbReference>
<feature type="repeat" description="Solcar" evidence="10">
    <location>
        <begin position="76"/>
        <end position="167"/>
    </location>
</feature>
<evidence type="ECO:0000256" key="12">
    <source>
        <dbReference type="SAM" id="MobiDB-lite"/>
    </source>
</evidence>
<feature type="repeat" description="Solcar" evidence="10">
    <location>
        <begin position="374"/>
        <end position="462"/>
    </location>
</feature>
<proteinExistence type="inferred from homology"/>
<dbReference type="InParanoid" id="A0A316W5B9"/>
<evidence type="ECO:0000256" key="5">
    <source>
        <dbReference type="ARBA" id="ARBA00022737"/>
    </source>
</evidence>
<dbReference type="Pfam" id="PF00153">
    <property type="entry name" value="Mito_carr"/>
    <property type="match status" value="4"/>
</dbReference>
<keyword evidence="4 10" id="KW-0812">Transmembrane</keyword>
<evidence type="ECO:0000256" key="10">
    <source>
        <dbReference type="PROSITE-ProRule" id="PRU00282"/>
    </source>
</evidence>
<evidence type="ECO:0000256" key="2">
    <source>
        <dbReference type="ARBA" id="ARBA00006375"/>
    </source>
</evidence>
<dbReference type="InterPro" id="IPR002167">
    <property type="entry name" value="GDC-like"/>
</dbReference>
<dbReference type="PROSITE" id="PS50920">
    <property type="entry name" value="SOLCAR"/>
    <property type="match status" value="2"/>
</dbReference>
<evidence type="ECO:0000256" key="9">
    <source>
        <dbReference type="ARBA" id="ARBA00023136"/>
    </source>
</evidence>
<comment type="subcellular location">
    <subcellularLocation>
        <location evidence="1">Mitochondrion inner membrane</location>
        <topology evidence="1">Multi-pass membrane protein</topology>
    </subcellularLocation>
</comment>
<keyword evidence="15" id="KW-1185">Reference proteome</keyword>
<comment type="similarity">
    <text evidence="2 11">Belongs to the mitochondrial carrier (TC 2.A.29) family.</text>
</comment>
<evidence type="ECO:0000256" key="8">
    <source>
        <dbReference type="ARBA" id="ARBA00023128"/>
    </source>
</evidence>
<evidence type="ECO:0000313" key="14">
    <source>
        <dbReference type="EMBL" id="PWN45140.1"/>
    </source>
</evidence>
<feature type="region of interest" description="Disordered" evidence="12">
    <location>
        <begin position="1"/>
        <end position="66"/>
    </location>
</feature>
<evidence type="ECO:0000256" key="11">
    <source>
        <dbReference type="RuleBase" id="RU000488"/>
    </source>
</evidence>
<keyword evidence="9 10" id="KW-0472">Membrane</keyword>
<dbReference type="PANTHER" id="PTHR24089">
    <property type="entry name" value="SOLUTE CARRIER FAMILY 25"/>
    <property type="match status" value="1"/>
</dbReference>
<dbReference type="GO" id="GO:0055085">
    <property type="term" value="P:transmembrane transport"/>
    <property type="evidence" value="ECO:0007669"/>
    <property type="project" value="InterPro"/>
</dbReference>
<accession>A0A316W5B9</accession>
<dbReference type="SUPFAM" id="SSF103506">
    <property type="entry name" value="Mitochondrial carrier"/>
    <property type="match status" value="1"/>
</dbReference>
<protein>
    <submittedName>
        <fullName evidence="14">Mitochondrial carrier</fullName>
    </submittedName>
</protein>
<dbReference type="Proteomes" id="UP000245783">
    <property type="component" value="Unassembled WGS sequence"/>
</dbReference>
<dbReference type="OrthoDB" id="270584at2759"/>
<name>A0A316W5B9_9BASI</name>
<evidence type="ECO:0000256" key="3">
    <source>
        <dbReference type="ARBA" id="ARBA00022448"/>
    </source>
</evidence>
<evidence type="ECO:0000256" key="7">
    <source>
        <dbReference type="ARBA" id="ARBA00022989"/>
    </source>
</evidence>
<feature type="transmembrane region" description="Helical" evidence="13">
    <location>
        <begin position="320"/>
        <end position="342"/>
    </location>
</feature>